<keyword evidence="3" id="KW-1185">Reference proteome</keyword>
<dbReference type="RefSeq" id="WP_248653509.1">
    <property type="nucleotide sequence ID" value="NZ_CP096658.1"/>
</dbReference>
<evidence type="ECO:0000313" key="2">
    <source>
        <dbReference type="EMBL" id="UPV99005.1"/>
    </source>
</evidence>
<feature type="region of interest" description="Disordered" evidence="1">
    <location>
        <begin position="26"/>
        <end position="59"/>
    </location>
</feature>
<gene>
    <name evidence="2" type="ORF">M0R88_10755</name>
</gene>
<feature type="region of interest" description="Disordered" evidence="1">
    <location>
        <begin position="191"/>
        <end position="218"/>
    </location>
</feature>
<evidence type="ECO:0000313" key="3">
    <source>
        <dbReference type="Proteomes" id="UP000830434"/>
    </source>
</evidence>
<dbReference type="Proteomes" id="UP000830434">
    <property type="component" value="Chromosome"/>
</dbReference>
<dbReference type="InterPro" id="IPR006311">
    <property type="entry name" value="TAT_signal"/>
</dbReference>
<dbReference type="GeneID" id="72190340"/>
<proteinExistence type="predicted"/>
<reference evidence="2" key="1">
    <citation type="submission" date="2022-04" db="EMBL/GenBank/DDBJ databases">
        <title>Diverse halophilic archaea isolated from saline environments.</title>
        <authorList>
            <person name="Cui H.-L."/>
        </authorList>
    </citation>
    <scope>NUCLEOTIDE SEQUENCE</scope>
    <source>
        <strain evidence="2">XZYJT40</strain>
    </source>
</reference>
<sequence length="218" mass="23218">MTDDSTFDRRSFLRRASGAGLLGVSGLGGLRSRTRGRESDGARTAQDGTDGGDDTNEEGPINYLQAVLPRGDILDADLVYRIVVVGGPIQPGTRPPPLCFPETEDQWLARNALVVKPTQSTGIFGDDDIGEVNESRIHLESPVPVGAVYRIAGGEYCDGYAQVTIHELPPQLSEYFSKDMLDTIRTFEANETASTETTADGAPAALGNETAGNATDDT</sequence>
<dbReference type="AlphaFoldDB" id="A0A8U0IE68"/>
<name>A0A8U0IE68_9EURY</name>
<organism evidence="2 3">
    <name type="scientific">Halorussus gelatinilyticus</name>
    <dbReference type="NCBI Taxonomy" id="2937524"/>
    <lineage>
        <taxon>Archaea</taxon>
        <taxon>Methanobacteriati</taxon>
        <taxon>Methanobacteriota</taxon>
        <taxon>Stenosarchaea group</taxon>
        <taxon>Halobacteria</taxon>
        <taxon>Halobacteriales</taxon>
        <taxon>Haladaptataceae</taxon>
        <taxon>Halorussus</taxon>
    </lineage>
</organism>
<dbReference type="EMBL" id="CP096658">
    <property type="protein sequence ID" value="UPV99005.1"/>
    <property type="molecule type" value="Genomic_DNA"/>
</dbReference>
<dbReference type="PROSITE" id="PS51318">
    <property type="entry name" value="TAT"/>
    <property type="match status" value="1"/>
</dbReference>
<protein>
    <submittedName>
        <fullName evidence="2">Uncharacterized protein</fullName>
    </submittedName>
</protein>
<evidence type="ECO:0000256" key="1">
    <source>
        <dbReference type="SAM" id="MobiDB-lite"/>
    </source>
</evidence>
<accession>A0A8U0IE68</accession>
<dbReference type="KEGG" id="haxz:M0R88_10755"/>